<gene>
    <name evidence="5" type="ORF">DESAM_10267</name>
</gene>
<keyword evidence="3" id="KW-0949">S-adenosyl-L-methionine</keyword>
<keyword evidence="1 5" id="KW-0489">Methyltransferase</keyword>
<keyword evidence="2 5" id="KW-0808">Transferase</keyword>
<evidence type="ECO:0000259" key="4">
    <source>
        <dbReference type="Pfam" id="PF00891"/>
    </source>
</evidence>
<proteinExistence type="predicted"/>
<dbReference type="InterPro" id="IPR036390">
    <property type="entry name" value="WH_DNA-bd_sf"/>
</dbReference>
<dbReference type="AlphaFoldDB" id="L0R6C1"/>
<dbReference type="OrthoDB" id="582216at2"/>
<dbReference type="InterPro" id="IPR016461">
    <property type="entry name" value="COMT-like"/>
</dbReference>
<evidence type="ECO:0000256" key="3">
    <source>
        <dbReference type="ARBA" id="ARBA00022691"/>
    </source>
</evidence>
<name>L0R6C1_9BACT</name>
<organism evidence="5 6">
    <name type="scientific">Maridesulfovibrio hydrothermalis AM13 = DSM 14728</name>
    <dbReference type="NCBI Taxonomy" id="1121451"/>
    <lineage>
        <taxon>Bacteria</taxon>
        <taxon>Pseudomonadati</taxon>
        <taxon>Thermodesulfobacteriota</taxon>
        <taxon>Desulfovibrionia</taxon>
        <taxon>Desulfovibrionales</taxon>
        <taxon>Desulfovibrionaceae</taxon>
        <taxon>Maridesulfovibrio</taxon>
    </lineage>
</organism>
<dbReference type="InterPro" id="IPR029063">
    <property type="entry name" value="SAM-dependent_MTases_sf"/>
</dbReference>
<evidence type="ECO:0000256" key="2">
    <source>
        <dbReference type="ARBA" id="ARBA00022679"/>
    </source>
</evidence>
<dbReference type="Gene3D" id="3.40.50.150">
    <property type="entry name" value="Vaccinia Virus protein VP39"/>
    <property type="match status" value="1"/>
</dbReference>
<dbReference type="InterPro" id="IPR036388">
    <property type="entry name" value="WH-like_DNA-bd_sf"/>
</dbReference>
<dbReference type="GO" id="GO:0046983">
    <property type="term" value="F:protein dimerization activity"/>
    <property type="evidence" value="ECO:0007669"/>
    <property type="project" value="InterPro"/>
</dbReference>
<accession>L0R6C1</accession>
<sequence length="556" mass="62500">MWKDITVSDDGTHHQVDGSPIYSQRFDSVLTFHDPGLAPVRCGVEAWHIFADGTPAYSRRFMQTFGFYNGLAAVSGKRGWSHIYPDGKYAYKQHYAWCGNFQNERCSVRDLDGLYFHIDSYGKPLYEKRWRYAGDYYGNIAAVQGDDGSSTHIDASGKFVHNRWYIDLDVFHKGFARAREGTGWTHIRPDGFPAYERRFASVEPFYNGQARVECHDGALEVINEKGQTIQELRPPLQSEFASLSSDMVGFWKTKTIAVAVKLGVIEVLPCSEYEMADQCSLNVDGARRILHALGELNLVSYNGDIWQLTKRGDYLRENHPLTLKNAALEYAEPLSRMWDELADALSVKEDWTPPDIFGEVAQDGTRRIAHHQMLQSYALHDYPSIPRAMGLDGKEHIIDAAGGLGTLAKLMLAEYPNVSVTVLERPEVVDQVLKEQENTHSRLFWKVGDIFDSWEIGADAVVLSRVLHDWNDSDVLVILKRAREALIAGSHLFIVEMLRPESSFAGSLCDLHLLMATGGRERTEQEFAKLLDCAGFSLKEVNTVAALPSVLVGMAI</sequence>
<dbReference type="STRING" id="1121451.DESAM_10267"/>
<dbReference type="InterPro" id="IPR001077">
    <property type="entry name" value="COMT_C"/>
</dbReference>
<dbReference type="KEGG" id="dhy:DESAM_10267"/>
<evidence type="ECO:0000313" key="5">
    <source>
        <dbReference type="EMBL" id="CCO22248.1"/>
    </source>
</evidence>
<evidence type="ECO:0000256" key="1">
    <source>
        <dbReference type="ARBA" id="ARBA00022603"/>
    </source>
</evidence>
<dbReference type="Proteomes" id="UP000010808">
    <property type="component" value="Chromosome"/>
</dbReference>
<protein>
    <submittedName>
        <fullName evidence="5">O-methyltransferase family 2</fullName>
    </submittedName>
</protein>
<dbReference type="PANTHER" id="PTHR43712:SF2">
    <property type="entry name" value="O-METHYLTRANSFERASE CICE"/>
    <property type="match status" value="1"/>
</dbReference>
<dbReference type="HOGENOM" id="CLU_482223_0_0_7"/>
<dbReference type="eggNOG" id="COG2226">
    <property type="taxonomic scope" value="Bacteria"/>
</dbReference>
<dbReference type="Pfam" id="PF00891">
    <property type="entry name" value="Methyltransf_2"/>
    <property type="match status" value="1"/>
</dbReference>
<dbReference type="PATRIC" id="fig|1121451.3.peg.247"/>
<dbReference type="CDD" id="cd02440">
    <property type="entry name" value="AdoMet_MTases"/>
    <property type="match status" value="1"/>
</dbReference>
<dbReference type="SUPFAM" id="SSF46785">
    <property type="entry name" value="Winged helix' DNA-binding domain"/>
    <property type="match status" value="1"/>
</dbReference>
<dbReference type="PANTHER" id="PTHR43712">
    <property type="entry name" value="PUTATIVE (AFU_ORTHOLOGUE AFUA_4G14580)-RELATED"/>
    <property type="match status" value="1"/>
</dbReference>
<evidence type="ECO:0000313" key="6">
    <source>
        <dbReference type="Proteomes" id="UP000010808"/>
    </source>
</evidence>
<feature type="domain" description="O-methyltransferase C-terminal" evidence="4">
    <location>
        <begin position="356"/>
        <end position="537"/>
    </location>
</feature>
<dbReference type="RefSeq" id="WP_015334858.1">
    <property type="nucleotide sequence ID" value="NC_020055.1"/>
</dbReference>
<dbReference type="EMBL" id="FO203522">
    <property type="protein sequence ID" value="CCO22248.1"/>
    <property type="molecule type" value="Genomic_DNA"/>
</dbReference>
<dbReference type="SUPFAM" id="SSF53335">
    <property type="entry name" value="S-adenosyl-L-methionine-dependent methyltransferases"/>
    <property type="match status" value="1"/>
</dbReference>
<dbReference type="Gene3D" id="1.10.10.10">
    <property type="entry name" value="Winged helix-like DNA-binding domain superfamily/Winged helix DNA-binding domain"/>
    <property type="match status" value="1"/>
</dbReference>
<reference evidence="5 6" key="1">
    <citation type="submission" date="2012-10" db="EMBL/GenBank/DDBJ databases">
        <authorList>
            <person name="Genoscope - CEA"/>
        </authorList>
    </citation>
    <scope>NUCLEOTIDE SEQUENCE [LARGE SCALE GENOMIC DNA]</scope>
    <source>
        <strain evidence="6">AM13 / DSM 14728</strain>
    </source>
</reference>
<dbReference type="GO" id="GO:0032259">
    <property type="term" value="P:methylation"/>
    <property type="evidence" value="ECO:0007669"/>
    <property type="project" value="UniProtKB-KW"/>
</dbReference>
<dbReference type="PROSITE" id="PS51683">
    <property type="entry name" value="SAM_OMT_II"/>
    <property type="match status" value="1"/>
</dbReference>
<dbReference type="GO" id="GO:0008171">
    <property type="term" value="F:O-methyltransferase activity"/>
    <property type="evidence" value="ECO:0007669"/>
    <property type="project" value="InterPro"/>
</dbReference>
<keyword evidence="6" id="KW-1185">Reference proteome</keyword>